<dbReference type="InterPro" id="IPR025202">
    <property type="entry name" value="PLD-like_dom"/>
</dbReference>
<gene>
    <name evidence="8" type="ORF">SRL2020028_49630</name>
</gene>
<dbReference type="EMBL" id="BRXE01000096">
    <property type="protein sequence ID" value="GLB85707.1"/>
    <property type="molecule type" value="Genomic_DNA"/>
</dbReference>
<evidence type="ECO:0000256" key="4">
    <source>
        <dbReference type="ARBA" id="ARBA00022801"/>
    </source>
</evidence>
<dbReference type="Gene3D" id="3.30.870.10">
    <property type="entry name" value="Endonuclease Chain A"/>
    <property type="match status" value="2"/>
</dbReference>
<evidence type="ECO:0000256" key="1">
    <source>
        <dbReference type="ARBA" id="ARBA00000798"/>
    </source>
</evidence>
<evidence type="ECO:0000313" key="8">
    <source>
        <dbReference type="EMBL" id="GLB85707.1"/>
    </source>
</evidence>
<keyword evidence="4" id="KW-0378">Hydrolase</keyword>
<dbReference type="Proteomes" id="UP001165663">
    <property type="component" value="Unassembled WGS sequence"/>
</dbReference>
<dbReference type="AlphaFoldDB" id="A0AA37Q3Z6"/>
<dbReference type="InterPro" id="IPR001736">
    <property type="entry name" value="PLipase_D/transphosphatidylase"/>
</dbReference>
<protein>
    <recommendedName>
        <fullName evidence="3">phospholipase D</fullName>
        <ecNumber evidence="3">3.1.4.4</ecNumber>
    </recommendedName>
</protein>
<dbReference type="SUPFAM" id="SSF56024">
    <property type="entry name" value="Phospholipase D/nuclease"/>
    <property type="match status" value="2"/>
</dbReference>
<dbReference type="GO" id="GO:0006793">
    <property type="term" value="P:phosphorus metabolic process"/>
    <property type="evidence" value="ECO:0007669"/>
    <property type="project" value="UniProtKB-ARBA"/>
</dbReference>
<dbReference type="SMART" id="SM00155">
    <property type="entry name" value="PLDc"/>
    <property type="match status" value="2"/>
</dbReference>
<organism evidence="8 9">
    <name type="scientific">Mycobacterium kiyosense</name>
    <dbReference type="NCBI Taxonomy" id="2871094"/>
    <lineage>
        <taxon>Bacteria</taxon>
        <taxon>Bacillati</taxon>
        <taxon>Actinomycetota</taxon>
        <taxon>Actinomycetes</taxon>
        <taxon>Mycobacteriales</taxon>
        <taxon>Mycobacteriaceae</taxon>
        <taxon>Mycobacterium</taxon>
    </lineage>
</organism>
<proteinExistence type="inferred from homology"/>
<dbReference type="EC" id="3.1.4.4" evidence="3"/>
<reference evidence="8" key="1">
    <citation type="submission" date="2022-07" db="EMBL/GenBank/DDBJ databases">
        <title>Mycobacterium kiyosense sp. nov., scotochromogenic slow-glowing species isolated from respiratory specimens.</title>
        <authorList>
            <person name="Fukano H."/>
            <person name="Kazumi Y."/>
            <person name="Sakagami N."/>
            <person name="Ato M."/>
            <person name="Mitarai S."/>
            <person name="Hoshino Y."/>
        </authorList>
    </citation>
    <scope>NUCLEOTIDE SEQUENCE</scope>
    <source>
        <strain evidence="8">SRL2020-028</strain>
    </source>
</reference>
<feature type="domain" description="PLD phosphodiesterase" evidence="7">
    <location>
        <begin position="259"/>
        <end position="285"/>
    </location>
</feature>
<comment type="catalytic activity">
    <reaction evidence="1">
        <text>a 1,2-diacyl-sn-glycero-3-phosphocholine + H2O = a 1,2-diacyl-sn-glycero-3-phosphate + choline + H(+)</text>
        <dbReference type="Rhea" id="RHEA:14445"/>
        <dbReference type="ChEBI" id="CHEBI:15354"/>
        <dbReference type="ChEBI" id="CHEBI:15377"/>
        <dbReference type="ChEBI" id="CHEBI:15378"/>
        <dbReference type="ChEBI" id="CHEBI:57643"/>
        <dbReference type="ChEBI" id="CHEBI:58608"/>
        <dbReference type="EC" id="3.1.4.4"/>
    </reaction>
</comment>
<dbReference type="Pfam" id="PF13091">
    <property type="entry name" value="PLDc_2"/>
    <property type="match status" value="2"/>
</dbReference>
<evidence type="ECO:0000256" key="3">
    <source>
        <dbReference type="ARBA" id="ARBA00012027"/>
    </source>
</evidence>
<comment type="caution">
    <text evidence="8">The sequence shown here is derived from an EMBL/GenBank/DDBJ whole genome shotgun (WGS) entry which is preliminary data.</text>
</comment>
<dbReference type="InterPro" id="IPR051406">
    <property type="entry name" value="PLD_domain"/>
</dbReference>
<accession>A0AA37Q3Z6</accession>
<evidence type="ECO:0000259" key="7">
    <source>
        <dbReference type="PROSITE" id="PS50035"/>
    </source>
</evidence>
<dbReference type="PANTHER" id="PTHR43856">
    <property type="entry name" value="CARDIOLIPIN HYDROLASE"/>
    <property type="match status" value="1"/>
</dbReference>
<sequence>MAGCAPKDPRAGAELPGVVPAAEYELIQEPDATYGPLISRISAAAKSVKMSMYELVSPAAVNALIAAHLSGVDTKVLLDSAFHGRETNTRAFNMLQAAGVDARWAPADLIWHEKAIITDGSSVAVGTGNLSGRRYEATSRDFWVIDSNPADVAAITETFDADFGVGNVDRVPRGVAAPRLIWSPDARQSFLKVIAGTHKTLSIESEEFKDSAVAAAAAAAAGRGVQCRVVLNEDQASTPAVDKARAGGCTVRIVPTSKDGLYMHAKVVLADDQIVLGSQNLAPASLLDNRELSLMLDGATAPALIASVQHTFDTDFGAASAS</sequence>
<evidence type="ECO:0000256" key="5">
    <source>
        <dbReference type="ARBA" id="ARBA00022963"/>
    </source>
</evidence>
<feature type="domain" description="PLD phosphodiesterase" evidence="7">
    <location>
        <begin position="107"/>
        <end position="134"/>
    </location>
</feature>
<dbReference type="PROSITE" id="PS50035">
    <property type="entry name" value="PLD"/>
    <property type="match status" value="2"/>
</dbReference>
<dbReference type="GO" id="GO:0016891">
    <property type="term" value="F:RNA endonuclease activity producing 5'-phosphomonoesters, hydrolytic mechanism"/>
    <property type="evidence" value="ECO:0007669"/>
    <property type="project" value="TreeGrafter"/>
</dbReference>
<comment type="similarity">
    <text evidence="2">Belongs to the phospholipase D family.</text>
</comment>
<dbReference type="GO" id="GO:0016042">
    <property type="term" value="P:lipid catabolic process"/>
    <property type="evidence" value="ECO:0007669"/>
    <property type="project" value="UniProtKB-KW"/>
</dbReference>
<dbReference type="GO" id="GO:0004630">
    <property type="term" value="F:phospholipase D activity"/>
    <property type="evidence" value="ECO:0007669"/>
    <property type="project" value="UniProtKB-EC"/>
</dbReference>
<keyword evidence="6" id="KW-0443">Lipid metabolism</keyword>
<dbReference type="PANTHER" id="PTHR43856:SF1">
    <property type="entry name" value="MITOCHONDRIAL CARDIOLIPIN HYDROLASE"/>
    <property type="match status" value="1"/>
</dbReference>
<evidence type="ECO:0000256" key="2">
    <source>
        <dbReference type="ARBA" id="ARBA00008664"/>
    </source>
</evidence>
<evidence type="ECO:0000313" key="9">
    <source>
        <dbReference type="Proteomes" id="UP001165663"/>
    </source>
</evidence>
<keyword evidence="5" id="KW-0442">Lipid degradation</keyword>
<name>A0AA37Q3Z6_9MYCO</name>
<evidence type="ECO:0000256" key="6">
    <source>
        <dbReference type="ARBA" id="ARBA00023098"/>
    </source>
</evidence>